<dbReference type="Pfam" id="PF05133">
    <property type="entry name" value="SPP1_portal"/>
    <property type="match status" value="1"/>
</dbReference>
<dbReference type="EMBL" id="BK015522">
    <property type="protein sequence ID" value="DAE10887.1"/>
    <property type="molecule type" value="Genomic_DNA"/>
</dbReference>
<reference evidence="1" key="1">
    <citation type="journal article" date="2021" name="Proc. Natl. Acad. Sci. U.S.A.">
        <title>A Catalog of Tens of Thousands of Viruses from Human Metagenomes Reveals Hidden Associations with Chronic Diseases.</title>
        <authorList>
            <person name="Tisza M.J."/>
            <person name="Buck C.B."/>
        </authorList>
    </citation>
    <scope>NUCLEOTIDE SEQUENCE</scope>
    <source>
        <strain evidence="1">Ctg0K17</strain>
    </source>
</reference>
<sequence length="383" mass="41462">MCYSDSDTESFVNRVLTESRFSERFPVFLEKVFALGGGVIKVYYDDSAPDGVPGVRVDLVTADCFLPTAWNSREITGGAFASRIVSGGRNYILAESQELSGDQLTIENRLFREDGGKADMSSVLPGLSGQSSVKGLTAPLFVYLSAGSRRAASSGECPLLGSSVFDGAEDTLKSIDIVFDSLSREFVLGKKRIIVPAYAVRGEWDAAGNKKHYFDVNDEVFQAMSTSDAEELKITDNTGELRVTEHVQALGELLDLLCMQAGLSEGALSFKDGTIKTAAEVVSRNSRTYRTQAFYRRRIGDALSRMTELICRLGKMAGELPDNVCESASAIFADGAAEDDGTRTDRAVKLYSAGLISKARALSQIYGISLEEAQAMERTDNDG</sequence>
<accession>A0A8S5PUY6</accession>
<evidence type="ECO:0000313" key="1">
    <source>
        <dbReference type="EMBL" id="DAE10887.1"/>
    </source>
</evidence>
<dbReference type="InterPro" id="IPR021145">
    <property type="entry name" value="Portal_protein_SPP1_Gp6-like"/>
</dbReference>
<protein>
    <submittedName>
        <fullName evidence="1">Portal protein</fullName>
    </submittedName>
</protein>
<organism evidence="1">
    <name type="scientific">Siphoviridae sp. ctg0K17</name>
    <dbReference type="NCBI Taxonomy" id="2825600"/>
    <lineage>
        <taxon>Viruses</taxon>
        <taxon>Duplodnaviria</taxon>
        <taxon>Heunggongvirae</taxon>
        <taxon>Uroviricota</taxon>
        <taxon>Caudoviricetes</taxon>
    </lineage>
</organism>
<proteinExistence type="predicted"/>
<name>A0A8S5PUY6_9CAUD</name>